<feature type="transmembrane region" description="Helical" evidence="1">
    <location>
        <begin position="358"/>
        <end position="382"/>
    </location>
</feature>
<feature type="transmembrane region" description="Helical" evidence="1">
    <location>
        <begin position="469"/>
        <end position="487"/>
    </location>
</feature>
<dbReference type="AlphaFoldDB" id="A0A2T0RFJ1"/>
<reference evidence="3 4" key="1">
    <citation type="submission" date="2018-03" db="EMBL/GenBank/DDBJ databases">
        <title>Genomic Encyclopedia of Archaeal and Bacterial Type Strains, Phase II (KMG-II): from individual species to whole genera.</title>
        <authorList>
            <person name="Goeker M."/>
        </authorList>
    </citation>
    <scope>NUCLEOTIDE SEQUENCE [LARGE SCALE GENOMIC DNA]</scope>
    <source>
        <strain evidence="3 4">DSM 29328</strain>
    </source>
</reference>
<feature type="transmembrane region" description="Helical" evidence="1">
    <location>
        <begin position="166"/>
        <end position="185"/>
    </location>
</feature>
<feature type="transmembrane region" description="Helical" evidence="1">
    <location>
        <begin position="256"/>
        <end position="280"/>
    </location>
</feature>
<keyword evidence="1" id="KW-1133">Transmembrane helix</keyword>
<dbReference type="Proteomes" id="UP000239480">
    <property type="component" value="Unassembled WGS sequence"/>
</dbReference>
<proteinExistence type="predicted"/>
<feature type="transmembrane region" description="Helical" evidence="1">
    <location>
        <begin position="144"/>
        <end position="160"/>
    </location>
</feature>
<feature type="transmembrane region" description="Helical" evidence="1">
    <location>
        <begin position="106"/>
        <end position="132"/>
    </location>
</feature>
<keyword evidence="1" id="KW-0472">Membrane</keyword>
<dbReference type="EMBL" id="PVTD01000016">
    <property type="protein sequence ID" value="PRY19938.1"/>
    <property type="molecule type" value="Genomic_DNA"/>
</dbReference>
<dbReference type="OrthoDB" id="9791872at2"/>
<feature type="transmembrane region" description="Helical" evidence="1">
    <location>
        <begin position="197"/>
        <end position="220"/>
    </location>
</feature>
<evidence type="ECO:0000259" key="2">
    <source>
        <dbReference type="Pfam" id="PF01970"/>
    </source>
</evidence>
<keyword evidence="4" id="KW-1185">Reference proteome</keyword>
<comment type="caution">
    <text evidence="3">The sequence shown here is derived from an EMBL/GenBank/DDBJ whole genome shotgun (WGS) entry which is preliminary data.</text>
</comment>
<feature type="transmembrane region" description="Helical" evidence="1">
    <location>
        <begin position="430"/>
        <end position="448"/>
    </location>
</feature>
<protein>
    <submittedName>
        <fullName evidence="3">Putative tricarboxylic transport membrane protein</fullName>
    </submittedName>
</protein>
<evidence type="ECO:0000313" key="3">
    <source>
        <dbReference type="EMBL" id="PRY19938.1"/>
    </source>
</evidence>
<dbReference type="RefSeq" id="WP_106208132.1">
    <property type="nucleotide sequence ID" value="NZ_PVTD01000016.1"/>
</dbReference>
<dbReference type="PANTHER" id="PTHR35342:SF5">
    <property type="entry name" value="TRICARBOXYLIC TRANSPORT PROTEIN"/>
    <property type="match status" value="1"/>
</dbReference>
<accession>A0A2T0RFJ1</accession>
<dbReference type="Pfam" id="PF01970">
    <property type="entry name" value="TctA"/>
    <property type="match status" value="1"/>
</dbReference>
<dbReference type="PANTHER" id="PTHR35342">
    <property type="entry name" value="TRICARBOXYLIC TRANSPORT PROTEIN"/>
    <property type="match status" value="1"/>
</dbReference>
<sequence length="499" mass="51969">MELLTTGASLFLSPLTVFLTAAGCFLGLMIGVLPGLGPLMGIILLLPVAFHLEPVAGMGLLIAVYVGGSCGGAISAILLRIPGTPLAAATLLDGYPMARNGRAQDAIGIAISASAIGGLIGGAVLIFFSPFLAEFALSFAPPEYFAMTLLGLMAIVVVARESAVKGFITGAFGLLLATIGTDDFTNAYRFTFGTHNLYNGFHIVAIVVGLFGISEVIYQIRGGSFLTKPDIPPVRAPFRALGIVSRHVPNLVRSSLLGSTFGALPGAGGVISAFTAYAIAKARPKRGEVYGEGAEGGVVATESANNACCGGALIPTLSLGIPGDGSTAVLMAALFLLGFFPGPELFEYNADVAGGIFLAYMSSNLFLLVLGVVLTPVFVSVLRLRKAFLIPAVMLLSTVGVFAIQSAVFDLWVMFGFGIVGYFLRRADYPLAPIVMGAILGPICEANFRRSLLISDDGMWIFLQRPISATILAVVALLAAVIVFRAVRRSVDPERAPVV</sequence>
<dbReference type="InterPro" id="IPR002823">
    <property type="entry name" value="DUF112_TM"/>
</dbReference>
<feature type="transmembrane region" description="Helical" evidence="1">
    <location>
        <begin position="20"/>
        <end position="46"/>
    </location>
</feature>
<feature type="transmembrane region" description="Helical" evidence="1">
    <location>
        <begin position="394"/>
        <end position="424"/>
    </location>
</feature>
<evidence type="ECO:0000313" key="4">
    <source>
        <dbReference type="Proteomes" id="UP000239480"/>
    </source>
</evidence>
<name>A0A2T0RFJ1_9RHOB</name>
<gene>
    <name evidence="3" type="ORF">CLV78_11628</name>
</gene>
<organism evidence="3 4">
    <name type="scientific">Aliiruegeria haliotis</name>
    <dbReference type="NCBI Taxonomy" id="1280846"/>
    <lineage>
        <taxon>Bacteria</taxon>
        <taxon>Pseudomonadati</taxon>
        <taxon>Pseudomonadota</taxon>
        <taxon>Alphaproteobacteria</taxon>
        <taxon>Rhodobacterales</taxon>
        <taxon>Roseobacteraceae</taxon>
        <taxon>Aliiruegeria</taxon>
    </lineage>
</organism>
<evidence type="ECO:0000256" key="1">
    <source>
        <dbReference type="SAM" id="Phobius"/>
    </source>
</evidence>
<feature type="domain" description="DUF112" evidence="2">
    <location>
        <begin position="18"/>
        <end position="435"/>
    </location>
</feature>
<feature type="transmembrane region" description="Helical" evidence="1">
    <location>
        <begin position="58"/>
        <end position="81"/>
    </location>
</feature>
<keyword evidence="1" id="KW-0812">Transmembrane</keyword>